<dbReference type="EMBL" id="AWFG01000011">
    <property type="protein sequence ID" value="KCZ60086.1"/>
    <property type="molecule type" value="Genomic_DNA"/>
</dbReference>
<organism evidence="2 3">
    <name type="scientific">Hyphomonas chukchiensis</name>
    <dbReference type="NCBI Taxonomy" id="1280947"/>
    <lineage>
        <taxon>Bacteria</taxon>
        <taxon>Pseudomonadati</taxon>
        <taxon>Pseudomonadota</taxon>
        <taxon>Alphaproteobacteria</taxon>
        <taxon>Hyphomonadales</taxon>
        <taxon>Hyphomonadaceae</taxon>
        <taxon>Hyphomonas</taxon>
    </lineage>
</organism>
<dbReference type="InterPro" id="IPR036653">
    <property type="entry name" value="CinA-like_C"/>
</dbReference>
<comment type="caution">
    <text evidence="2">The sequence shown here is derived from an EMBL/GenBank/DDBJ whole genome shotgun (WGS) entry which is preliminary data.</text>
</comment>
<dbReference type="Proteomes" id="UP000027190">
    <property type="component" value="Unassembled WGS sequence"/>
</dbReference>
<dbReference type="Gene3D" id="3.90.950.20">
    <property type="entry name" value="CinA-like"/>
    <property type="match status" value="1"/>
</dbReference>
<gene>
    <name evidence="2" type="ORF">HY30_12650</name>
</gene>
<accession>A0A062UQL6</accession>
<feature type="domain" description="CinA C-terminal" evidence="1">
    <location>
        <begin position="34"/>
        <end position="187"/>
    </location>
</feature>
<dbReference type="eggNOG" id="COG1546">
    <property type="taxonomic scope" value="Bacteria"/>
</dbReference>
<dbReference type="STRING" id="1280947.HY30_12650"/>
<dbReference type="Pfam" id="PF02464">
    <property type="entry name" value="CinA"/>
    <property type="match status" value="1"/>
</dbReference>
<protein>
    <recommendedName>
        <fullName evidence="1">CinA C-terminal domain-containing protein</fullName>
    </recommendedName>
</protein>
<evidence type="ECO:0000313" key="2">
    <source>
        <dbReference type="EMBL" id="KCZ60086.1"/>
    </source>
</evidence>
<dbReference type="PATRIC" id="fig|1280947.3.peg.861"/>
<name>A0A062UQL6_9PROT</name>
<dbReference type="SUPFAM" id="SSF142433">
    <property type="entry name" value="CinA-like"/>
    <property type="match status" value="1"/>
</dbReference>
<evidence type="ECO:0000259" key="1">
    <source>
        <dbReference type="Pfam" id="PF02464"/>
    </source>
</evidence>
<reference evidence="2 3" key="1">
    <citation type="journal article" date="2014" name="Antonie Van Leeuwenhoek">
        <title>Hyphomonas beringensis sp. nov. and Hyphomonas chukchiensis sp. nov., isolated from surface seawater of the Bering Sea and Chukchi Sea.</title>
        <authorList>
            <person name="Li C."/>
            <person name="Lai Q."/>
            <person name="Li G."/>
            <person name="Dong C."/>
            <person name="Wang J."/>
            <person name="Liao Y."/>
            <person name="Shao Z."/>
        </authorList>
    </citation>
    <scope>NUCLEOTIDE SEQUENCE [LARGE SCALE GENOMIC DNA]</scope>
    <source>
        <strain evidence="2 3">BH-BN04-4</strain>
    </source>
</reference>
<sequence length="189" mass="19607">MWRVCVHIPTALASRLAIGLAGCLMGGMQTLLPLATEIGARLKARGETVGISESSSGGLISAALLSVPGASAYYRGGGVIYTPQAFRGLMGLDRSVMTDGMRSSTEPYARLMARTIRGRLQADWGLCETGASGPGGNGYGDASGHTCVALVGDGGMEVSRTLETGLDDRVENMRLFAMDALELLHAALA</sequence>
<dbReference type="InterPro" id="IPR008136">
    <property type="entry name" value="CinA_C"/>
</dbReference>
<evidence type="ECO:0000313" key="3">
    <source>
        <dbReference type="Proteomes" id="UP000027190"/>
    </source>
</evidence>
<keyword evidence="3" id="KW-1185">Reference proteome</keyword>
<dbReference type="AlphaFoldDB" id="A0A062UQL6"/>
<proteinExistence type="predicted"/>
<dbReference type="NCBIfam" id="TIGR00199">
    <property type="entry name" value="PncC_domain"/>
    <property type="match status" value="1"/>
</dbReference>